<dbReference type="InterPro" id="IPR020476">
    <property type="entry name" value="Nudix_hydrolase"/>
</dbReference>
<dbReference type="InterPro" id="IPR049734">
    <property type="entry name" value="NudC-like_C"/>
</dbReference>
<keyword evidence="5" id="KW-0479">Metal-binding</keyword>
<dbReference type="NCBIfam" id="NF001299">
    <property type="entry name" value="PRK00241.1"/>
    <property type="match status" value="1"/>
</dbReference>
<evidence type="ECO:0000256" key="5">
    <source>
        <dbReference type="ARBA" id="ARBA00022723"/>
    </source>
</evidence>
<dbReference type="Pfam" id="PF09296">
    <property type="entry name" value="NUDIX-like"/>
    <property type="match status" value="1"/>
</dbReference>
<reference evidence="12 13" key="1">
    <citation type="submission" date="2018-06" db="EMBL/GenBank/DDBJ databases">
        <authorList>
            <consortium name="Pathogen Informatics"/>
            <person name="Doyle S."/>
        </authorList>
    </citation>
    <scope>NUCLEOTIDE SEQUENCE [LARGE SCALE GENOMIC DNA]</scope>
    <source>
        <strain evidence="12 13">NCTC13043</strain>
    </source>
</reference>
<keyword evidence="8" id="KW-0520">NAD</keyword>
<dbReference type="GO" id="GO:0006742">
    <property type="term" value="P:NADP+ catabolic process"/>
    <property type="evidence" value="ECO:0007669"/>
    <property type="project" value="TreeGrafter"/>
</dbReference>
<keyword evidence="6 10" id="KW-0378">Hydrolase</keyword>
<dbReference type="EMBL" id="UGTP01000001">
    <property type="protein sequence ID" value="SUC12103.1"/>
    <property type="molecule type" value="Genomic_DNA"/>
</dbReference>
<dbReference type="PROSITE" id="PS51462">
    <property type="entry name" value="NUDIX"/>
    <property type="match status" value="1"/>
</dbReference>
<dbReference type="Pfam" id="PF09297">
    <property type="entry name" value="Zn_ribbon_NUD"/>
    <property type="match status" value="1"/>
</dbReference>
<evidence type="ECO:0000256" key="2">
    <source>
        <dbReference type="ARBA" id="ARBA00001947"/>
    </source>
</evidence>
<dbReference type="InterPro" id="IPR000086">
    <property type="entry name" value="NUDIX_hydrolase_dom"/>
</dbReference>
<evidence type="ECO:0000256" key="1">
    <source>
        <dbReference type="ARBA" id="ARBA00001946"/>
    </source>
</evidence>
<evidence type="ECO:0000256" key="8">
    <source>
        <dbReference type="ARBA" id="ARBA00023027"/>
    </source>
</evidence>
<evidence type="ECO:0000259" key="11">
    <source>
        <dbReference type="PROSITE" id="PS51462"/>
    </source>
</evidence>
<name>A0A379F0Z9_9BACT</name>
<accession>A0A379F0Z9</accession>
<dbReference type="GO" id="GO:0019677">
    <property type="term" value="P:NAD+ catabolic process"/>
    <property type="evidence" value="ECO:0007669"/>
    <property type="project" value="TreeGrafter"/>
</dbReference>
<sequence>MKCFWFVFCKTDIVLEKTTGGYTIPLLDDCPTPLKEWSQVLEIGTMPDDGTPIKAVSIDMPLTDSPIFEMCGLRNSYYKLSKALYLMAGKCYELLYWNQNTRFCGVCGTPTKLHTNISKRCPNCGKEVWPQVSPAIIVLVHRADEILLVRANSFRDNHYGLVAGFVETGETLEEAVHREVLEETGIRINNLRYFASQPWPYPSGVMVGYNADYVEGEIHLQWSELCKGSWFTKDNLPNLPEKLSIARRLIDDWLEQMNSNKQ</sequence>
<organism evidence="12 13">
    <name type="scientific">Prevotella pallens</name>
    <dbReference type="NCBI Taxonomy" id="60133"/>
    <lineage>
        <taxon>Bacteria</taxon>
        <taxon>Pseudomonadati</taxon>
        <taxon>Bacteroidota</taxon>
        <taxon>Bacteroidia</taxon>
        <taxon>Bacteroidales</taxon>
        <taxon>Prevotellaceae</taxon>
        <taxon>Prevotella</taxon>
    </lineage>
</organism>
<keyword evidence="7" id="KW-0460">Magnesium</keyword>
<dbReference type="InterPro" id="IPR020084">
    <property type="entry name" value="NUDIX_hydrolase_CS"/>
</dbReference>
<gene>
    <name evidence="12" type="primary">nudC_1</name>
    <name evidence="12" type="ORF">NCTC13043_00698</name>
</gene>
<dbReference type="GeneID" id="78570416"/>
<dbReference type="InterPro" id="IPR015797">
    <property type="entry name" value="NUDIX_hydrolase-like_dom_sf"/>
</dbReference>
<evidence type="ECO:0000256" key="10">
    <source>
        <dbReference type="RuleBase" id="RU003476"/>
    </source>
</evidence>
<dbReference type="GO" id="GO:0110153">
    <property type="term" value="F:RNA NAD-cap (NMN-forming) hydrolase activity"/>
    <property type="evidence" value="ECO:0007669"/>
    <property type="project" value="RHEA"/>
</dbReference>
<dbReference type="AlphaFoldDB" id="A0A379F0Z9"/>
<evidence type="ECO:0000256" key="9">
    <source>
        <dbReference type="ARBA" id="ARBA00023679"/>
    </source>
</evidence>
<dbReference type="CDD" id="cd03429">
    <property type="entry name" value="NUDIX_NADH_pyrophosphatase_Nudt13"/>
    <property type="match status" value="1"/>
</dbReference>
<dbReference type="Gene3D" id="3.90.79.10">
    <property type="entry name" value="Nucleoside Triphosphate Pyrophosphohydrolase"/>
    <property type="match status" value="1"/>
</dbReference>
<comment type="catalytic activity">
    <reaction evidence="9">
        <text>a 5'-end NAD(+)-phospho-ribonucleoside in mRNA + H2O = a 5'-end phospho-adenosine-phospho-ribonucleoside in mRNA + beta-nicotinamide D-ribonucleotide + 2 H(+)</text>
        <dbReference type="Rhea" id="RHEA:60876"/>
        <dbReference type="Rhea" id="RHEA-COMP:15698"/>
        <dbReference type="Rhea" id="RHEA-COMP:15719"/>
        <dbReference type="ChEBI" id="CHEBI:14649"/>
        <dbReference type="ChEBI" id="CHEBI:15377"/>
        <dbReference type="ChEBI" id="CHEBI:15378"/>
        <dbReference type="ChEBI" id="CHEBI:144029"/>
        <dbReference type="ChEBI" id="CHEBI:144051"/>
    </reaction>
    <physiologicalReaction direction="left-to-right" evidence="9">
        <dbReference type="Rhea" id="RHEA:60877"/>
    </physiologicalReaction>
</comment>
<dbReference type="PRINTS" id="PR00502">
    <property type="entry name" value="NUDIXFAMILY"/>
</dbReference>
<dbReference type="Proteomes" id="UP000254235">
    <property type="component" value="Unassembled WGS sequence"/>
</dbReference>
<evidence type="ECO:0000256" key="3">
    <source>
        <dbReference type="ARBA" id="ARBA00009595"/>
    </source>
</evidence>
<dbReference type="PANTHER" id="PTHR42904">
    <property type="entry name" value="NUDIX HYDROLASE, NUDC SUBFAMILY"/>
    <property type="match status" value="1"/>
</dbReference>
<proteinExistence type="inferred from homology"/>
<dbReference type="PROSITE" id="PS00893">
    <property type="entry name" value="NUDIX_BOX"/>
    <property type="match status" value="1"/>
</dbReference>
<dbReference type="Gene3D" id="3.90.79.20">
    <property type="match status" value="1"/>
</dbReference>
<dbReference type="RefSeq" id="WP_115083022.1">
    <property type="nucleotide sequence ID" value="NZ_JABZUH010000010.1"/>
</dbReference>
<feature type="domain" description="Nudix hydrolase" evidence="11">
    <location>
        <begin position="130"/>
        <end position="256"/>
    </location>
</feature>
<comment type="cofactor">
    <cofactor evidence="2">
        <name>Zn(2+)</name>
        <dbReference type="ChEBI" id="CHEBI:29105"/>
    </cofactor>
</comment>
<dbReference type="GO" id="GO:0005829">
    <property type="term" value="C:cytosol"/>
    <property type="evidence" value="ECO:0007669"/>
    <property type="project" value="TreeGrafter"/>
</dbReference>
<dbReference type="PANTHER" id="PTHR42904:SF6">
    <property type="entry name" value="NAD-CAPPED RNA HYDROLASE NUDT12"/>
    <property type="match status" value="1"/>
</dbReference>
<evidence type="ECO:0000256" key="6">
    <source>
        <dbReference type="ARBA" id="ARBA00022801"/>
    </source>
</evidence>
<comment type="similarity">
    <text evidence="3">Belongs to the Nudix hydrolase family. NudC subfamily.</text>
</comment>
<evidence type="ECO:0000256" key="7">
    <source>
        <dbReference type="ARBA" id="ARBA00022842"/>
    </source>
</evidence>
<protein>
    <recommendedName>
        <fullName evidence="4">NAD(+) diphosphatase</fullName>
        <ecNumber evidence="4">3.6.1.22</ecNumber>
    </recommendedName>
</protein>
<comment type="cofactor">
    <cofactor evidence="1">
        <name>Mg(2+)</name>
        <dbReference type="ChEBI" id="CHEBI:18420"/>
    </cofactor>
</comment>
<dbReference type="FunFam" id="3.90.79.10:FF:000051">
    <property type="entry name" value="Probable NADH pyrophosphatase"/>
    <property type="match status" value="1"/>
</dbReference>
<evidence type="ECO:0000313" key="13">
    <source>
        <dbReference type="Proteomes" id="UP000254235"/>
    </source>
</evidence>
<dbReference type="InterPro" id="IPR050241">
    <property type="entry name" value="NAD-cap_RNA_hydrolase_NudC"/>
</dbReference>
<evidence type="ECO:0000313" key="12">
    <source>
        <dbReference type="EMBL" id="SUC12103.1"/>
    </source>
</evidence>
<dbReference type="Pfam" id="PF00293">
    <property type="entry name" value="NUDIX"/>
    <property type="match status" value="1"/>
</dbReference>
<dbReference type="InterPro" id="IPR015376">
    <property type="entry name" value="Znr_NADH_PPase"/>
</dbReference>
<dbReference type="GO" id="GO:0046872">
    <property type="term" value="F:metal ion binding"/>
    <property type="evidence" value="ECO:0007669"/>
    <property type="project" value="UniProtKB-KW"/>
</dbReference>
<dbReference type="OrthoDB" id="9787476at2"/>
<dbReference type="InterPro" id="IPR015375">
    <property type="entry name" value="NADH_PPase-like_N"/>
</dbReference>
<dbReference type="SUPFAM" id="SSF55811">
    <property type="entry name" value="Nudix"/>
    <property type="match status" value="2"/>
</dbReference>
<dbReference type="EC" id="3.6.1.22" evidence="4"/>
<evidence type="ECO:0000256" key="4">
    <source>
        <dbReference type="ARBA" id="ARBA00012381"/>
    </source>
</evidence>
<dbReference type="GO" id="GO:0035529">
    <property type="term" value="F:NADH pyrophosphatase activity"/>
    <property type="evidence" value="ECO:0007669"/>
    <property type="project" value="TreeGrafter"/>
</dbReference>